<dbReference type="GO" id="GO:0030638">
    <property type="term" value="P:polyketide metabolic process"/>
    <property type="evidence" value="ECO:0007669"/>
    <property type="project" value="InterPro"/>
</dbReference>
<dbReference type="Proteomes" id="UP000075635">
    <property type="component" value="Unassembled WGS sequence"/>
</dbReference>
<dbReference type="PANTHER" id="PTHR38436:SF1">
    <property type="entry name" value="ESTER CYCLASE"/>
    <property type="match status" value="1"/>
</dbReference>
<keyword evidence="1" id="KW-0732">Signal</keyword>
<dbReference type="Gene3D" id="3.10.450.50">
    <property type="match status" value="1"/>
</dbReference>
<proteinExistence type="predicted"/>
<dbReference type="InterPro" id="IPR009959">
    <property type="entry name" value="Cyclase_SnoaL-like"/>
</dbReference>
<accession>A0A150RWH2</accession>
<protein>
    <recommendedName>
        <fullName evidence="4">Ester cyclase</fullName>
    </recommendedName>
</protein>
<dbReference type="PANTHER" id="PTHR38436">
    <property type="entry name" value="POLYKETIDE CYCLASE SNOAL-LIKE DOMAIN"/>
    <property type="match status" value="1"/>
</dbReference>
<evidence type="ECO:0000313" key="3">
    <source>
        <dbReference type="Proteomes" id="UP000075635"/>
    </source>
</evidence>
<sequence>MRKPVLISALSLSLFAAASACYMHGAGADDLPAPRSMVIDASLSKAQADAEILAARRFYAFWSTGDAGYLDAAIAPSFTDRTLPEGRPQGPAGPAFASKGFRAAVPDLTCEVEQLIVAGDRVVAHLRFRGHFTGTFGDRKGAGQPVDFIATDILRVQEGRITDNWHIEDNLTLFQQLGVVAQ</sequence>
<evidence type="ECO:0008006" key="4">
    <source>
        <dbReference type="Google" id="ProtNLM"/>
    </source>
</evidence>
<feature type="signal peptide" evidence="1">
    <location>
        <begin position="1"/>
        <end position="28"/>
    </location>
</feature>
<dbReference type="EMBL" id="JEMB01001920">
    <property type="protein sequence ID" value="KYF84466.1"/>
    <property type="molecule type" value="Genomic_DNA"/>
</dbReference>
<dbReference type="PROSITE" id="PS51257">
    <property type="entry name" value="PROKAR_LIPOPROTEIN"/>
    <property type="match status" value="1"/>
</dbReference>
<name>A0A150RWH2_SORCE</name>
<dbReference type="SUPFAM" id="SSF54427">
    <property type="entry name" value="NTF2-like"/>
    <property type="match status" value="1"/>
</dbReference>
<dbReference type="Pfam" id="PF07366">
    <property type="entry name" value="SnoaL"/>
    <property type="match status" value="1"/>
</dbReference>
<organism evidence="2 3">
    <name type="scientific">Sorangium cellulosum</name>
    <name type="common">Polyangium cellulosum</name>
    <dbReference type="NCBI Taxonomy" id="56"/>
    <lineage>
        <taxon>Bacteria</taxon>
        <taxon>Pseudomonadati</taxon>
        <taxon>Myxococcota</taxon>
        <taxon>Polyangia</taxon>
        <taxon>Polyangiales</taxon>
        <taxon>Polyangiaceae</taxon>
        <taxon>Sorangium</taxon>
    </lineage>
</organism>
<feature type="chain" id="PRO_5007568271" description="Ester cyclase" evidence="1">
    <location>
        <begin position="29"/>
        <end position="182"/>
    </location>
</feature>
<dbReference type="AlphaFoldDB" id="A0A150RWH2"/>
<evidence type="ECO:0000313" key="2">
    <source>
        <dbReference type="EMBL" id="KYF84466.1"/>
    </source>
</evidence>
<reference evidence="2 3" key="1">
    <citation type="submission" date="2014-02" db="EMBL/GenBank/DDBJ databases">
        <title>The small core and large imbalanced accessory genome model reveals a collaborative survival strategy of Sorangium cellulosum strains in nature.</title>
        <authorList>
            <person name="Han K."/>
            <person name="Peng R."/>
            <person name="Blom J."/>
            <person name="Li Y.-Z."/>
        </authorList>
    </citation>
    <scope>NUCLEOTIDE SEQUENCE [LARGE SCALE GENOMIC DNA]</scope>
    <source>
        <strain evidence="2 3">So0011-07</strain>
    </source>
</reference>
<evidence type="ECO:0000256" key="1">
    <source>
        <dbReference type="SAM" id="SignalP"/>
    </source>
</evidence>
<gene>
    <name evidence="2" type="ORF">BE17_10465</name>
</gene>
<dbReference type="InterPro" id="IPR032710">
    <property type="entry name" value="NTF2-like_dom_sf"/>
</dbReference>
<comment type="caution">
    <text evidence="2">The sequence shown here is derived from an EMBL/GenBank/DDBJ whole genome shotgun (WGS) entry which is preliminary data.</text>
</comment>